<keyword evidence="1" id="KW-0805">Transcription regulation</keyword>
<dbReference type="InterPro" id="IPR005202">
    <property type="entry name" value="TF_GRAS"/>
</dbReference>
<feature type="region of interest" description="Disordered" evidence="4">
    <location>
        <begin position="212"/>
        <end position="246"/>
    </location>
</feature>
<comment type="caution">
    <text evidence="3">Lacks conserved residue(s) required for the propagation of feature annotation.</text>
</comment>
<dbReference type="Proteomes" id="UP000515151">
    <property type="component" value="Chromosome 3"/>
</dbReference>
<dbReference type="EMBL" id="MTKT01005538">
    <property type="protein sequence ID" value="OWM66777.1"/>
    <property type="molecule type" value="Genomic_DNA"/>
</dbReference>
<reference evidence="7" key="3">
    <citation type="journal article" date="2020" name="Plant Biotechnol. J.">
        <title>The pomegranate (Punica granatum L.) draft genome dissects genetic divergence between soft- and hard-seeded cultivars.</title>
        <authorList>
            <person name="Luo X."/>
            <person name="Li H."/>
            <person name="Wu Z."/>
            <person name="Yao W."/>
            <person name="Zhao P."/>
            <person name="Cao D."/>
            <person name="Yu H."/>
            <person name="Li K."/>
            <person name="Poudel K."/>
            <person name="Zhao D."/>
            <person name="Zhang F."/>
            <person name="Xia X."/>
            <person name="Chen L."/>
            <person name="Wang Q."/>
            <person name="Jing D."/>
            <person name="Cao S."/>
        </authorList>
    </citation>
    <scope>NUCLEOTIDE SEQUENCE [LARGE SCALE GENOMIC DNA]</scope>
</reference>
<feature type="compositionally biased region" description="Low complexity" evidence="4">
    <location>
        <begin position="214"/>
        <end position="224"/>
    </location>
</feature>
<evidence type="ECO:0000256" key="2">
    <source>
        <dbReference type="ARBA" id="ARBA00023163"/>
    </source>
</evidence>
<feature type="region of interest" description="VHIID" evidence="3">
    <location>
        <begin position="395"/>
        <end position="460"/>
    </location>
</feature>
<dbReference type="PROSITE" id="PS50985">
    <property type="entry name" value="GRAS"/>
    <property type="match status" value="1"/>
</dbReference>
<feature type="compositionally biased region" description="Low complexity" evidence="4">
    <location>
        <begin position="41"/>
        <end position="57"/>
    </location>
</feature>
<feature type="region of interest" description="Leucine repeat II (LRII)" evidence="3">
    <location>
        <begin position="476"/>
        <end position="508"/>
    </location>
</feature>
<feature type="region of interest" description="Disordered" evidence="4">
    <location>
        <begin position="124"/>
        <end position="146"/>
    </location>
</feature>
<dbReference type="PANTHER" id="PTHR31636">
    <property type="entry name" value="OSJNBA0084A10.13 PROTEIN-RELATED"/>
    <property type="match status" value="1"/>
</dbReference>
<dbReference type="OrthoDB" id="47276at2759"/>
<feature type="compositionally biased region" description="Low complexity" evidence="4">
    <location>
        <begin position="133"/>
        <end position="146"/>
    </location>
</feature>
<dbReference type="Proteomes" id="UP000197138">
    <property type="component" value="Unassembled WGS sequence"/>
</dbReference>
<dbReference type="RefSeq" id="XP_031385659.1">
    <property type="nucleotide sequence ID" value="XM_031529799.1"/>
</dbReference>
<evidence type="ECO:0000313" key="8">
    <source>
        <dbReference type="RefSeq" id="XP_031385659.1"/>
    </source>
</evidence>
<comment type="similarity">
    <text evidence="3">Belongs to the GRAS family.</text>
</comment>
<reference evidence="6" key="1">
    <citation type="journal article" date="2017" name="Plant J.">
        <title>The pomegranate (Punica granatum L.) genome and the genomics of punicalagin biosynthesis.</title>
        <authorList>
            <person name="Qin G."/>
            <person name="Xu C."/>
            <person name="Ming R."/>
            <person name="Tang H."/>
            <person name="Guyot R."/>
            <person name="Kramer E.M."/>
            <person name="Hu Y."/>
            <person name="Yi X."/>
            <person name="Qi Y."/>
            <person name="Xu X."/>
            <person name="Gao Z."/>
            <person name="Pan H."/>
            <person name="Jian J."/>
            <person name="Tian Y."/>
            <person name="Yue Z."/>
            <person name="Xu Y."/>
        </authorList>
    </citation>
    <scope>NUCLEOTIDE SEQUENCE [LARGE SCALE GENOMIC DNA]</scope>
    <source>
        <strain evidence="6">cv. Dabenzi</strain>
    </source>
</reference>
<evidence type="ECO:0000256" key="3">
    <source>
        <dbReference type="PROSITE-ProRule" id="PRU01191"/>
    </source>
</evidence>
<dbReference type="GeneID" id="116199452"/>
<feature type="compositionally biased region" description="Polar residues" evidence="4">
    <location>
        <begin position="288"/>
        <end position="302"/>
    </location>
</feature>
<proteinExistence type="inferred from homology"/>
<gene>
    <name evidence="8" type="primary">LOC116199452</name>
    <name evidence="5" type="ORF">CDL15_Pgr010430</name>
</gene>
<feature type="region of interest" description="Disordered" evidence="4">
    <location>
        <begin position="282"/>
        <end position="309"/>
    </location>
</feature>
<protein>
    <submittedName>
        <fullName evidence="8">Scarecrow-like protein 33</fullName>
    </submittedName>
</protein>
<evidence type="ECO:0000256" key="4">
    <source>
        <dbReference type="SAM" id="MobiDB-lite"/>
    </source>
</evidence>
<reference evidence="5" key="2">
    <citation type="submission" date="2017-06" db="EMBL/GenBank/DDBJ databases">
        <title>The pomegranate genome and the genomics of punicalagin biosynthesis.</title>
        <authorList>
            <person name="Xu C."/>
        </authorList>
    </citation>
    <scope>NUCLEOTIDE SEQUENCE [LARGE SCALE GENOMIC DNA]</scope>
    <source>
        <tissue evidence="5">Fresh leaf</tissue>
    </source>
</reference>
<organism evidence="5 6">
    <name type="scientific">Punica granatum</name>
    <name type="common">Pomegranate</name>
    <dbReference type="NCBI Taxonomy" id="22663"/>
    <lineage>
        <taxon>Eukaryota</taxon>
        <taxon>Viridiplantae</taxon>
        <taxon>Streptophyta</taxon>
        <taxon>Embryophyta</taxon>
        <taxon>Tracheophyta</taxon>
        <taxon>Spermatophyta</taxon>
        <taxon>Magnoliopsida</taxon>
        <taxon>eudicotyledons</taxon>
        <taxon>Gunneridae</taxon>
        <taxon>Pentapetalae</taxon>
        <taxon>rosids</taxon>
        <taxon>malvids</taxon>
        <taxon>Myrtales</taxon>
        <taxon>Lythraceae</taxon>
        <taxon>Punica</taxon>
    </lineage>
</organism>
<keyword evidence="7" id="KW-1185">Reference proteome</keyword>
<feature type="short sequence motif" description="VHIID" evidence="3">
    <location>
        <begin position="426"/>
        <end position="430"/>
    </location>
</feature>
<sequence length="697" mass="78260">MDSLLTEPSNFLADLKFSHGSISIPPTKNLVNGFKRRGGFSNPVNDPSPPSSTSSEVESPEDSDSSTSNSILKFISEILMEEDLEEKPCMLQDCLALQAAEKSFYDVLNQEYVPSFDCRQPVSDQIADNPTLSSPQESSSDSSNTNSCSCSVNGSIGAIQAPESGNLVAPCVHLTDSLISTFRLLDSYSSSDGFGKNIFVDRSMTFGSAREAISKGGQNSVSGSKGKKSHGREEGDFPQEGRSNKQSAVFVEEPEQLELFDEVLLCQPGRNEQKCPLFDDCEDELSRKSSPNGPTKGSNGRSGTRRKKNSAKGEVIDLWTLLTLCAQAVATNDHRSSMGLIKQIRQHSSPYGDGNQRLAHYFVNGLEARLAGTETPSYLATAGKGTSAADLLKAYQFYVQACPFKRMSNFFANRTIMKKAEKATTLHIIDFGILYGFQWPCLIQRISMRRGGPPKIRMTGIELPQPGFRPTERVEETGRRLAKYCERFGVEFEYHTIAKKWETIQLEDLMIDRDDFTVVNCLYRLRNLPDESVVMNSPRDMVLKLIRKIEPDLFVHGVVNGTYNAPFFLTRFREALFHFSSLFDMFDVGQDDRENEQRMMFEREVFARDAMNVIACEGVARVERPETYKQWQVRNIRAGFRQIPLCENIFNKVKNFVGLEYHKDFIVDQDGHWMLQGWKGRVIYAVSCWVPAEEASS</sequence>
<evidence type="ECO:0000256" key="1">
    <source>
        <dbReference type="ARBA" id="ARBA00023015"/>
    </source>
</evidence>
<dbReference type="Pfam" id="PF03514">
    <property type="entry name" value="GRAS"/>
    <property type="match status" value="1"/>
</dbReference>
<feature type="region of interest" description="Leucine repeat I (LRI)" evidence="3">
    <location>
        <begin position="316"/>
        <end position="376"/>
    </location>
</feature>
<feature type="region of interest" description="Disordered" evidence="4">
    <location>
        <begin position="35"/>
        <end position="68"/>
    </location>
</feature>
<reference evidence="8" key="4">
    <citation type="submission" date="2025-04" db="UniProtKB">
        <authorList>
            <consortium name="RefSeq"/>
        </authorList>
    </citation>
    <scope>IDENTIFICATION</scope>
    <source>
        <tissue evidence="8">Leaf</tissue>
    </source>
</reference>
<evidence type="ECO:0000313" key="7">
    <source>
        <dbReference type="Proteomes" id="UP000515151"/>
    </source>
</evidence>
<dbReference type="AlphaFoldDB" id="A0A218W1R6"/>
<feature type="region of interest" description="SAW" evidence="3">
    <location>
        <begin position="615"/>
        <end position="690"/>
    </location>
</feature>
<name>A0A218W1R6_PUNGR</name>
<evidence type="ECO:0000313" key="6">
    <source>
        <dbReference type="Proteomes" id="UP000197138"/>
    </source>
</evidence>
<accession>A0A218W1R6</accession>
<evidence type="ECO:0000313" key="5">
    <source>
        <dbReference type="EMBL" id="OWM66777.1"/>
    </source>
</evidence>
<keyword evidence="2" id="KW-0804">Transcription</keyword>